<evidence type="ECO:0000256" key="2">
    <source>
        <dbReference type="ARBA" id="ARBA00023141"/>
    </source>
</evidence>
<reference evidence="4 5" key="1">
    <citation type="journal article" date="2020" name="Syst. Appl. Microbiol.">
        <title>Arthrospiribacter ruber gen. nov., sp. nov., a novel bacterium isolated from Arthrospira cultures.</title>
        <authorList>
            <person name="Waleron M."/>
            <person name="Misztak A."/>
            <person name="Waleron M.M."/>
            <person name="Furmaniak M."/>
            <person name="Mrozik A."/>
            <person name="Waleron K."/>
        </authorList>
    </citation>
    <scope>NUCLEOTIDE SEQUENCE [LARGE SCALE GENOMIC DNA]</scope>
    <source>
        <strain evidence="4 5">DPMB0001</strain>
    </source>
</reference>
<name>A0A951J147_9BACT</name>
<evidence type="ECO:0000313" key="4">
    <source>
        <dbReference type="EMBL" id="MBW3469193.1"/>
    </source>
</evidence>
<dbReference type="Pfam" id="PF08501">
    <property type="entry name" value="Shikimate_dh_N"/>
    <property type="match status" value="1"/>
</dbReference>
<dbReference type="GO" id="GO:0005829">
    <property type="term" value="C:cytosol"/>
    <property type="evidence" value="ECO:0007669"/>
    <property type="project" value="TreeGrafter"/>
</dbReference>
<dbReference type="GO" id="GO:0009423">
    <property type="term" value="P:chorismate biosynthetic process"/>
    <property type="evidence" value="ECO:0007669"/>
    <property type="project" value="TreeGrafter"/>
</dbReference>
<dbReference type="Proteomes" id="UP000727490">
    <property type="component" value="Unassembled WGS sequence"/>
</dbReference>
<comment type="caution">
    <text evidence="4">The sequence shown here is derived from an EMBL/GenBank/DDBJ whole genome shotgun (WGS) entry which is preliminary data.</text>
</comment>
<dbReference type="PANTHER" id="PTHR21089:SF1">
    <property type="entry name" value="BIFUNCTIONAL 3-DEHYDROQUINATE DEHYDRATASE_SHIKIMATE DEHYDROGENASE, CHLOROPLASTIC"/>
    <property type="match status" value="1"/>
</dbReference>
<sequence length="246" mass="27526">MNKFGLIGYPLGHSFSKRYFDAKFEKEGIPDCRFDLYEIPDISLFPTIIQENPELKGLSVTIPYKEKVISFLDDLDPACREIGAVNCIQIKNGKLKGYNTDYIGFKNSLEKWLSGTRPNALVLGTGGASKAVIQALAGLGIAYKLVSRRASAAQDSITYQDLRNNPELLQEHHLIVNTTPLGTFPNTEEMPEIDLEAISGKHKVYDLVYNPEKTFLMRSLEARGALVKNGLEMLELQAEAAWKIWN</sequence>
<proteinExistence type="predicted"/>
<dbReference type="GO" id="GO:0050661">
    <property type="term" value="F:NADP binding"/>
    <property type="evidence" value="ECO:0007669"/>
    <property type="project" value="TreeGrafter"/>
</dbReference>
<dbReference type="RefSeq" id="WP_219291786.1">
    <property type="nucleotide sequence ID" value="NZ_RPHB01000007.1"/>
</dbReference>
<dbReference type="PANTHER" id="PTHR21089">
    <property type="entry name" value="SHIKIMATE DEHYDROGENASE"/>
    <property type="match status" value="1"/>
</dbReference>
<dbReference type="AlphaFoldDB" id="A0A951J147"/>
<dbReference type="GO" id="GO:0004764">
    <property type="term" value="F:shikimate 3-dehydrogenase (NADP+) activity"/>
    <property type="evidence" value="ECO:0007669"/>
    <property type="project" value="InterPro"/>
</dbReference>
<dbReference type="InterPro" id="IPR022893">
    <property type="entry name" value="Shikimate_DH_fam"/>
</dbReference>
<accession>A0A951J147</accession>
<feature type="domain" description="Shikimate dehydrogenase substrate binding N-terminal" evidence="3">
    <location>
        <begin position="6"/>
        <end position="88"/>
    </location>
</feature>
<protein>
    <submittedName>
        <fullName evidence="4">Shikimate dehydrogenase</fullName>
    </submittedName>
</protein>
<keyword evidence="5" id="KW-1185">Reference proteome</keyword>
<evidence type="ECO:0000256" key="1">
    <source>
        <dbReference type="ARBA" id="ARBA00004871"/>
    </source>
</evidence>
<evidence type="ECO:0000259" key="3">
    <source>
        <dbReference type="Pfam" id="PF08501"/>
    </source>
</evidence>
<evidence type="ECO:0000313" key="5">
    <source>
        <dbReference type="Proteomes" id="UP000727490"/>
    </source>
</evidence>
<dbReference type="GO" id="GO:0009073">
    <property type="term" value="P:aromatic amino acid family biosynthetic process"/>
    <property type="evidence" value="ECO:0007669"/>
    <property type="project" value="UniProtKB-KW"/>
</dbReference>
<dbReference type="InterPro" id="IPR013708">
    <property type="entry name" value="Shikimate_DH-bd_N"/>
</dbReference>
<gene>
    <name evidence="4" type="ORF">EGN73_15440</name>
</gene>
<dbReference type="EMBL" id="RPHB01000007">
    <property type="protein sequence ID" value="MBW3469193.1"/>
    <property type="molecule type" value="Genomic_DNA"/>
</dbReference>
<keyword evidence="2" id="KW-0028">Amino-acid biosynthesis</keyword>
<comment type="pathway">
    <text evidence="1">Metabolic intermediate biosynthesis; chorismate biosynthesis; chorismate from D-erythrose 4-phosphate and phosphoenolpyruvate: step 4/7.</text>
</comment>
<dbReference type="CDD" id="cd01065">
    <property type="entry name" value="NAD_bind_Shikimate_DH"/>
    <property type="match status" value="1"/>
</dbReference>
<organism evidence="4 5">
    <name type="scientific">Arthrospiribacter ruber</name>
    <dbReference type="NCBI Taxonomy" id="2487934"/>
    <lineage>
        <taxon>Bacteria</taxon>
        <taxon>Pseudomonadati</taxon>
        <taxon>Bacteroidota</taxon>
        <taxon>Cytophagia</taxon>
        <taxon>Cytophagales</taxon>
        <taxon>Cyclobacteriaceae</taxon>
        <taxon>Arthrospiribacter</taxon>
    </lineage>
</organism>
<dbReference type="GO" id="GO:0019632">
    <property type="term" value="P:shikimate metabolic process"/>
    <property type="evidence" value="ECO:0007669"/>
    <property type="project" value="TreeGrafter"/>
</dbReference>
<keyword evidence="2" id="KW-0057">Aromatic amino acid biosynthesis</keyword>